<feature type="transmembrane region" description="Helical" evidence="19">
    <location>
        <begin position="132"/>
        <end position="152"/>
    </location>
</feature>
<feature type="transmembrane region" description="Helical" evidence="19">
    <location>
        <begin position="228"/>
        <end position="255"/>
    </location>
</feature>
<feature type="transmembrane region" description="Helical" evidence="19">
    <location>
        <begin position="30"/>
        <end position="47"/>
    </location>
</feature>
<comment type="cofactor">
    <cofactor evidence="1 19">
        <name>Mg(2+)</name>
        <dbReference type="ChEBI" id="CHEBI:18420"/>
    </cofactor>
</comment>
<dbReference type="InterPro" id="IPR003805">
    <property type="entry name" value="CobS"/>
</dbReference>
<proteinExistence type="inferred from homology"/>
<comment type="catalytic activity">
    <reaction evidence="18 19">
        <text>alpha-ribazole 5'-phosphate + adenosylcob(III)inamide-GDP = adenosylcob(III)alamin 5'-phosphate + GMP + H(+)</text>
        <dbReference type="Rhea" id="RHEA:23560"/>
        <dbReference type="ChEBI" id="CHEBI:15378"/>
        <dbReference type="ChEBI" id="CHEBI:57918"/>
        <dbReference type="ChEBI" id="CHEBI:58115"/>
        <dbReference type="ChEBI" id="CHEBI:60487"/>
        <dbReference type="ChEBI" id="CHEBI:60493"/>
        <dbReference type="EC" id="2.7.8.26"/>
    </reaction>
</comment>
<name>A0ABS4KK16_9FIRM</name>
<keyword evidence="12 19" id="KW-1133">Transmembrane helix</keyword>
<dbReference type="EMBL" id="JAGGLI010000006">
    <property type="protein sequence ID" value="MBP2026989.1"/>
    <property type="molecule type" value="Genomic_DNA"/>
</dbReference>
<evidence type="ECO:0000256" key="11">
    <source>
        <dbReference type="ARBA" id="ARBA00022842"/>
    </source>
</evidence>
<dbReference type="EC" id="2.7.8.26" evidence="5 19"/>
<keyword evidence="11 19" id="KW-0460">Magnesium</keyword>
<dbReference type="Proteomes" id="UP001314903">
    <property type="component" value="Unassembled WGS sequence"/>
</dbReference>
<evidence type="ECO:0000256" key="8">
    <source>
        <dbReference type="ARBA" id="ARBA00022573"/>
    </source>
</evidence>
<protein>
    <recommendedName>
        <fullName evidence="6 19">Adenosylcobinamide-GDP ribazoletransferase</fullName>
        <ecNumber evidence="5 19">2.7.8.26</ecNumber>
    </recommendedName>
    <alternativeName>
        <fullName evidence="16 19">Cobalamin synthase</fullName>
    </alternativeName>
    <alternativeName>
        <fullName evidence="15 19">Cobalamin-5'-phosphate synthase</fullName>
    </alternativeName>
</protein>
<evidence type="ECO:0000256" key="14">
    <source>
        <dbReference type="ARBA" id="ARBA00025228"/>
    </source>
</evidence>
<gene>
    <name evidence="19" type="primary">cobS</name>
    <name evidence="20" type="ORF">J2Z35_000781</name>
</gene>
<evidence type="ECO:0000256" key="4">
    <source>
        <dbReference type="ARBA" id="ARBA00010561"/>
    </source>
</evidence>
<evidence type="ECO:0000256" key="3">
    <source>
        <dbReference type="ARBA" id="ARBA00004663"/>
    </source>
</evidence>
<accession>A0ABS4KK16</accession>
<comment type="subcellular location">
    <subcellularLocation>
        <location evidence="2 19">Cell membrane</location>
        <topology evidence="2 19">Multi-pass membrane protein</topology>
    </subcellularLocation>
</comment>
<evidence type="ECO:0000256" key="18">
    <source>
        <dbReference type="ARBA" id="ARBA00049504"/>
    </source>
</evidence>
<keyword evidence="21" id="KW-1185">Reference proteome</keyword>
<evidence type="ECO:0000256" key="6">
    <source>
        <dbReference type="ARBA" id="ARBA00015850"/>
    </source>
</evidence>
<dbReference type="NCBIfam" id="TIGR00317">
    <property type="entry name" value="cobS"/>
    <property type="match status" value="1"/>
</dbReference>
<organism evidence="20 21">
    <name type="scientific">Acetoanaerobium pronyense</name>
    <dbReference type="NCBI Taxonomy" id="1482736"/>
    <lineage>
        <taxon>Bacteria</taxon>
        <taxon>Bacillati</taxon>
        <taxon>Bacillota</taxon>
        <taxon>Clostridia</taxon>
        <taxon>Peptostreptococcales</taxon>
        <taxon>Filifactoraceae</taxon>
        <taxon>Acetoanaerobium</taxon>
    </lineage>
</organism>
<feature type="transmembrane region" description="Helical" evidence="19">
    <location>
        <begin position="53"/>
        <end position="71"/>
    </location>
</feature>
<comment type="caution">
    <text evidence="20">The sequence shown here is derived from an EMBL/GenBank/DDBJ whole genome shotgun (WGS) entry which is preliminary data.</text>
</comment>
<keyword evidence="7 19" id="KW-1003">Cell membrane</keyword>
<feature type="transmembrane region" description="Helical" evidence="19">
    <location>
        <begin position="197"/>
        <end position="216"/>
    </location>
</feature>
<evidence type="ECO:0000256" key="19">
    <source>
        <dbReference type="HAMAP-Rule" id="MF_00719"/>
    </source>
</evidence>
<dbReference type="HAMAP" id="MF_00719">
    <property type="entry name" value="CobS"/>
    <property type="match status" value="1"/>
</dbReference>
<evidence type="ECO:0000313" key="21">
    <source>
        <dbReference type="Proteomes" id="UP001314903"/>
    </source>
</evidence>
<feature type="transmembrane region" description="Helical" evidence="19">
    <location>
        <begin position="105"/>
        <end position="126"/>
    </location>
</feature>
<feature type="transmembrane region" description="Helical" evidence="19">
    <location>
        <begin position="173"/>
        <end position="191"/>
    </location>
</feature>
<evidence type="ECO:0000256" key="1">
    <source>
        <dbReference type="ARBA" id="ARBA00001946"/>
    </source>
</evidence>
<evidence type="ECO:0000256" key="5">
    <source>
        <dbReference type="ARBA" id="ARBA00013200"/>
    </source>
</evidence>
<evidence type="ECO:0000256" key="16">
    <source>
        <dbReference type="ARBA" id="ARBA00032853"/>
    </source>
</evidence>
<keyword evidence="10 19" id="KW-0812">Transmembrane</keyword>
<keyword evidence="8 19" id="KW-0169">Cobalamin biosynthesis</keyword>
<evidence type="ECO:0000313" key="20">
    <source>
        <dbReference type="EMBL" id="MBP2026989.1"/>
    </source>
</evidence>
<comment type="function">
    <text evidence="14 19">Joins adenosylcobinamide-GDP and alpha-ribazole to generate adenosylcobalamin (Ado-cobalamin). Also synthesizes adenosylcobalamin 5'-phosphate from adenosylcobinamide-GDP and alpha-ribazole 5'-phosphate.</text>
</comment>
<evidence type="ECO:0000256" key="12">
    <source>
        <dbReference type="ARBA" id="ARBA00022989"/>
    </source>
</evidence>
<dbReference type="Pfam" id="PF02654">
    <property type="entry name" value="CobS"/>
    <property type="match status" value="1"/>
</dbReference>
<evidence type="ECO:0000256" key="7">
    <source>
        <dbReference type="ARBA" id="ARBA00022475"/>
    </source>
</evidence>
<evidence type="ECO:0000256" key="13">
    <source>
        <dbReference type="ARBA" id="ARBA00023136"/>
    </source>
</evidence>
<comment type="similarity">
    <text evidence="4 19">Belongs to the CobS family.</text>
</comment>
<evidence type="ECO:0000256" key="17">
    <source>
        <dbReference type="ARBA" id="ARBA00048623"/>
    </source>
</evidence>
<dbReference type="GO" id="GO:0051073">
    <property type="term" value="F:adenosylcobinamide-GDP ribazoletransferase activity"/>
    <property type="evidence" value="ECO:0007669"/>
    <property type="project" value="UniProtKB-EC"/>
</dbReference>
<keyword evidence="13 19" id="KW-0472">Membrane</keyword>
<evidence type="ECO:0000256" key="9">
    <source>
        <dbReference type="ARBA" id="ARBA00022679"/>
    </source>
</evidence>
<evidence type="ECO:0000256" key="2">
    <source>
        <dbReference type="ARBA" id="ARBA00004651"/>
    </source>
</evidence>
<keyword evidence="9 19" id="KW-0808">Transferase</keyword>
<evidence type="ECO:0000256" key="15">
    <source>
        <dbReference type="ARBA" id="ARBA00032605"/>
    </source>
</evidence>
<dbReference type="PANTHER" id="PTHR34148">
    <property type="entry name" value="ADENOSYLCOBINAMIDE-GDP RIBAZOLETRANSFERASE"/>
    <property type="match status" value="1"/>
</dbReference>
<dbReference type="PANTHER" id="PTHR34148:SF1">
    <property type="entry name" value="ADENOSYLCOBINAMIDE-GDP RIBAZOLETRANSFERASE"/>
    <property type="match status" value="1"/>
</dbReference>
<comment type="pathway">
    <text evidence="3 19">Cofactor biosynthesis; adenosylcobalamin biosynthesis; adenosylcobalamin from cob(II)yrinate a,c-diamide: step 7/7.</text>
</comment>
<sequence>MDRMISTIGFLTRIPVKTSSKFDPNFNKSIVYFPFVGLILGIIYFMTLYIGNIIFGSFVGGIFTVTATVFLTGGLHLDGLGDTFDGLYSNRDKERILEIMKDSRLGTNALLGIMINLILKIGMIDLLVKNNMLYVILIMPIVGRLALCLSCYKGKPAREQGMGNVFIGKIQKKDFIITMISGFGFIFLYTISFYNLMIFFLTAISALIVVTIVYFYRNHVYKKIDGITGDILGAICELSETLYLIVLFLGVKIWLSI</sequence>
<evidence type="ECO:0000256" key="10">
    <source>
        <dbReference type="ARBA" id="ARBA00022692"/>
    </source>
</evidence>
<comment type="catalytic activity">
    <reaction evidence="17 19">
        <text>alpha-ribazole + adenosylcob(III)inamide-GDP = adenosylcob(III)alamin + GMP + H(+)</text>
        <dbReference type="Rhea" id="RHEA:16049"/>
        <dbReference type="ChEBI" id="CHEBI:10329"/>
        <dbReference type="ChEBI" id="CHEBI:15378"/>
        <dbReference type="ChEBI" id="CHEBI:18408"/>
        <dbReference type="ChEBI" id="CHEBI:58115"/>
        <dbReference type="ChEBI" id="CHEBI:60487"/>
        <dbReference type="EC" id="2.7.8.26"/>
    </reaction>
</comment>
<reference evidence="20 21" key="1">
    <citation type="submission" date="2021-03" db="EMBL/GenBank/DDBJ databases">
        <title>Genomic Encyclopedia of Type Strains, Phase IV (KMG-IV): sequencing the most valuable type-strain genomes for metagenomic binning, comparative biology and taxonomic classification.</title>
        <authorList>
            <person name="Goeker M."/>
        </authorList>
    </citation>
    <scope>NUCLEOTIDE SEQUENCE [LARGE SCALE GENOMIC DNA]</scope>
    <source>
        <strain evidence="20 21">DSM 27512</strain>
    </source>
</reference>